<gene>
    <name evidence="2" type="ORF">SBF1_9180004</name>
</gene>
<dbReference type="EMBL" id="OMOF01000910">
    <property type="protein sequence ID" value="SPF56495.1"/>
    <property type="molecule type" value="Genomic_DNA"/>
</dbReference>
<keyword evidence="1" id="KW-0812">Transmembrane</keyword>
<dbReference type="Proteomes" id="UP000238916">
    <property type="component" value="Unassembled WGS sequence"/>
</dbReference>
<feature type="transmembrane region" description="Helical" evidence="1">
    <location>
        <begin position="21"/>
        <end position="40"/>
    </location>
</feature>
<proteinExistence type="predicted"/>
<evidence type="ECO:0000256" key="1">
    <source>
        <dbReference type="SAM" id="Phobius"/>
    </source>
</evidence>
<organism evidence="2 3">
    <name type="scientific">Candidatus Desulfosporosinus infrequens</name>
    <dbReference type="NCBI Taxonomy" id="2043169"/>
    <lineage>
        <taxon>Bacteria</taxon>
        <taxon>Bacillati</taxon>
        <taxon>Bacillota</taxon>
        <taxon>Clostridia</taxon>
        <taxon>Eubacteriales</taxon>
        <taxon>Desulfitobacteriaceae</taxon>
        <taxon>Desulfosporosinus</taxon>
    </lineage>
</organism>
<keyword evidence="1" id="KW-0472">Membrane</keyword>
<reference evidence="3" key="1">
    <citation type="submission" date="2018-02" db="EMBL/GenBank/DDBJ databases">
        <authorList>
            <person name="Hausmann B."/>
        </authorList>
    </citation>
    <scope>NUCLEOTIDE SEQUENCE [LARGE SCALE GENOMIC DNA]</scope>
    <source>
        <strain evidence="3">Peat soil MAG SbF1</strain>
    </source>
</reference>
<name>A0A2U3LX47_9FIRM</name>
<keyword evidence="1" id="KW-1133">Transmembrane helix</keyword>
<dbReference type="AlphaFoldDB" id="A0A2U3LX47"/>
<evidence type="ECO:0000313" key="3">
    <source>
        <dbReference type="Proteomes" id="UP000238916"/>
    </source>
</evidence>
<sequence>MIEPAKIANQTIESLPFINTLLELIHVIIIIPIFVVASIVKDYT</sequence>
<accession>A0A2U3LX47</accession>
<evidence type="ECO:0000313" key="2">
    <source>
        <dbReference type="EMBL" id="SPF56495.1"/>
    </source>
</evidence>
<protein>
    <submittedName>
        <fullName evidence="2">Uncharacterized protein</fullName>
    </submittedName>
</protein>